<proteinExistence type="predicted"/>
<dbReference type="Proteomes" id="UP000064893">
    <property type="component" value="Chromosome"/>
</dbReference>
<evidence type="ECO:0000313" key="6">
    <source>
        <dbReference type="EMBL" id="ALO14674.1"/>
    </source>
</evidence>
<dbReference type="AlphaFoldDB" id="A0A0S2HXD8"/>
<dbReference type="EMBL" id="CP013118">
    <property type="protein sequence ID" value="ALO14674.1"/>
    <property type="molecule type" value="Genomic_DNA"/>
</dbReference>
<keyword evidence="2 4" id="KW-0472">Membrane</keyword>
<dbReference type="Gene3D" id="1.25.40.10">
    <property type="entry name" value="Tetratricopeptide repeat domain"/>
    <property type="match status" value="1"/>
</dbReference>
<keyword evidence="3" id="KW-0998">Cell outer membrane</keyword>
<feature type="domain" description="OmpA-like" evidence="5">
    <location>
        <begin position="574"/>
        <end position="691"/>
    </location>
</feature>
<dbReference type="PANTHER" id="PTHR30329">
    <property type="entry name" value="STATOR ELEMENT OF FLAGELLAR MOTOR COMPLEX"/>
    <property type="match status" value="1"/>
</dbReference>
<organism evidence="6 7">
    <name type="scientific">Salinivirga cyanobacteriivorans</name>
    <dbReference type="NCBI Taxonomy" id="1307839"/>
    <lineage>
        <taxon>Bacteria</taxon>
        <taxon>Pseudomonadati</taxon>
        <taxon>Bacteroidota</taxon>
        <taxon>Bacteroidia</taxon>
        <taxon>Bacteroidales</taxon>
        <taxon>Salinivirgaceae</taxon>
        <taxon>Salinivirga</taxon>
    </lineage>
</organism>
<dbReference type="SUPFAM" id="SSF103088">
    <property type="entry name" value="OmpA-like"/>
    <property type="match status" value="1"/>
</dbReference>
<reference evidence="6 7" key="1">
    <citation type="submission" date="2015-11" db="EMBL/GenBank/DDBJ databases">
        <title>Description and complete genome sequence of a novel strain predominating in hypersaline microbial mats and representing a new family of the Bacteriodetes phylum.</title>
        <authorList>
            <person name="Spring S."/>
            <person name="Bunk B."/>
            <person name="Sproer C."/>
            <person name="Klenk H.-P."/>
        </authorList>
    </citation>
    <scope>NUCLEOTIDE SEQUENCE [LARGE SCALE GENOMIC DNA]</scope>
    <source>
        <strain evidence="6 7">L21-Spi-D4</strain>
    </source>
</reference>
<evidence type="ECO:0000256" key="1">
    <source>
        <dbReference type="ARBA" id="ARBA00004442"/>
    </source>
</evidence>
<evidence type="ECO:0000256" key="2">
    <source>
        <dbReference type="ARBA" id="ARBA00023136"/>
    </source>
</evidence>
<dbReference type="Gene3D" id="2.60.40.1120">
    <property type="entry name" value="Carboxypeptidase-like, regulatory domain"/>
    <property type="match status" value="1"/>
</dbReference>
<dbReference type="PROSITE" id="PS00018">
    <property type="entry name" value="EF_HAND_1"/>
    <property type="match status" value="1"/>
</dbReference>
<protein>
    <submittedName>
        <fullName evidence="6">Peptidoglycan-associated lipoprotein</fullName>
    </submittedName>
</protein>
<dbReference type="InterPro" id="IPR036737">
    <property type="entry name" value="OmpA-like_sf"/>
</dbReference>
<dbReference type="InterPro" id="IPR006665">
    <property type="entry name" value="OmpA-like"/>
</dbReference>
<dbReference type="InterPro" id="IPR011659">
    <property type="entry name" value="WD40"/>
</dbReference>
<dbReference type="SUPFAM" id="SSF48452">
    <property type="entry name" value="TPR-like"/>
    <property type="match status" value="1"/>
</dbReference>
<dbReference type="Gene3D" id="3.30.1330.60">
    <property type="entry name" value="OmpA-like domain"/>
    <property type="match status" value="1"/>
</dbReference>
<dbReference type="KEGG" id="blq:L21SP5_01007"/>
<name>A0A0S2HXD8_9BACT</name>
<dbReference type="InterPro" id="IPR018247">
    <property type="entry name" value="EF_Hand_1_Ca_BS"/>
</dbReference>
<dbReference type="PANTHER" id="PTHR30329:SF21">
    <property type="entry name" value="LIPOPROTEIN YIAD-RELATED"/>
    <property type="match status" value="1"/>
</dbReference>
<dbReference type="GO" id="GO:0009279">
    <property type="term" value="C:cell outer membrane"/>
    <property type="evidence" value="ECO:0007669"/>
    <property type="project" value="UniProtKB-SubCell"/>
</dbReference>
<dbReference type="Pfam" id="PF07676">
    <property type="entry name" value="PD40"/>
    <property type="match status" value="3"/>
</dbReference>
<keyword evidence="7" id="KW-1185">Reference proteome</keyword>
<dbReference type="OrthoDB" id="9782229at2"/>
<dbReference type="SUPFAM" id="SSF82171">
    <property type="entry name" value="DPP6 N-terminal domain-like"/>
    <property type="match status" value="1"/>
</dbReference>
<gene>
    <name evidence="6" type="ORF">L21SP5_01007</name>
</gene>
<dbReference type="InterPro" id="IPR006664">
    <property type="entry name" value="OMP_bac"/>
</dbReference>
<dbReference type="PRINTS" id="PR01021">
    <property type="entry name" value="OMPADOMAIN"/>
</dbReference>
<dbReference type="InterPro" id="IPR011990">
    <property type="entry name" value="TPR-like_helical_dom_sf"/>
</dbReference>
<evidence type="ECO:0000259" key="5">
    <source>
        <dbReference type="PROSITE" id="PS51123"/>
    </source>
</evidence>
<dbReference type="Pfam" id="PF00691">
    <property type="entry name" value="OmpA"/>
    <property type="match status" value="1"/>
</dbReference>
<evidence type="ECO:0000313" key="7">
    <source>
        <dbReference type="Proteomes" id="UP000064893"/>
    </source>
</evidence>
<dbReference type="CDD" id="cd07185">
    <property type="entry name" value="OmpA_C-like"/>
    <property type="match status" value="1"/>
</dbReference>
<sequence>MTIMRYIFLILIFAFISNTGFSQRVKVKLDNDKFTEFKERWNTKKQVRKGKRAFKDGTFASYRQAAVHFQNAYDKISDNAALTYMLGMSYLKSVPADKALNYLEKAYNQNKTTHPDLIFYYARALHLNYKFEEAISKYNEYKNTLTAEQLGYKDKMLKKRISECRYGIDYMADTARVFTTPIAAINSKYDDFAPVIPPDGTKMYFSSKRPYDKHDDIYENTGQYTENIFWAGKRERDWLFKGSLSKKINEKHNNAVIGLSPNGMQLLLFDGQKNNGDLYKAEYKKSKWRSPKDKEFSKVNSSARESSVTIAYDNRTMYFTSDRDDDQKIGGQDIYRSMRRKSNKKWGKPVNVGGTLNSIYDEEGVFLHPSGQTIYFSSKGHTSMGGYDLFKSEKQSDGTWSSPENLGYPINTPGDDLFFGVTANGRYGYYSSRGRDGDDFDIYEIIFLGPEKPLIQSSEDMLIASMAKPITETVIEKTVDIKTIRLTIVKGKIYDAITNEPIQAEIEITDNEADSVIMTSESGEGGEYLVSLPSGKNYAMTIKAKDYLFHSENFNIPPATNYQEIVKDIEMNKLAAGTKVILNNIFFEFGKAVLRTTSYPELNRVVKLLEAYPKLKIEISGHTDNKGSLAVNKRISEKRAKAVVDYLVTQGVEQNRLTYKGYAYLQPVASNDTEEGRQRNRRVEFKIISHK</sequence>
<evidence type="ECO:0000256" key="4">
    <source>
        <dbReference type="PROSITE-ProRule" id="PRU00473"/>
    </source>
</evidence>
<dbReference type="PROSITE" id="PS51123">
    <property type="entry name" value="OMPA_2"/>
    <property type="match status" value="1"/>
</dbReference>
<evidence type="ECO:0000256" key="3">
    <source>
        <dbReference type="ARBA" id="ARBA00023237"/>
    </source>
</evidence>
<dbReference type="InterPro" id="IPR050330">
    <property type="entry name" value="Bact_OuterMem_StrucFunc"/>
</dbReference>
<accession>A0A0S2HXD8</accession>
<comment type="subcellular location">
    <subcellularLocation>
        <location evidence="1">Cell outer membrane</location>
    </subcellularLocation>
</comment>
<keyword evidence="6" id="KW-0449">Lipoprotein</keyword>
<dbReference type="STRING" id="1307839.L21SP5_01007"/>